<accession>A0A1T4T8V4</accession>
<dbReference type="AlphaFoldDB" id="A0A1T4T8V4"/>
<dbReference type="Proteomes" id="UP000190092">
    <property type="component" value="Unassembled WGS sequence"/>
</dbReference>
<sequence>MSHLHELKGRIVSEASTLHDHMQIVFDSDVSLSIDTGVRIVPPSVLVGDLAGRVVDSVEESRDEIKILFIDGVCIEIDMRPQAWRGPEALVLQRKGRPELVWNEAKAGGHEA</sequence>
<dbReference type="STRING" id="225324.SAMN02745126_05830"/>
<evidence type="ECO:0000313" key="2">
    <source>
        <dbReference type="Proteomes" id="UP000190092"/>
    </source>
</evidence>
<name>A0A1T4T8V4_9HYPH</name>
<gene>
    <name evidence="1" type="ORF">SAMN02745126_05830</name>
</gene>
<protein>
    <submittedName>
        <fullName evidence="1">Uncharacterized protein</fullName>
    </submittedName>
</protein>
<organism evidence="1 2">
    <name type="scientific">Enhydrobacter aerosaccus</name>
    <dbReference type="NCBI Taxonomy" id="225324"/>
    <lineage>
        <taxon>Bacteria</taxon>
        <taxon>Pseudomonadati</taxon>
        <taxon>Pseudomonadota</taxon>
        <taxon>Alphaproteobacteria</taxon>
        <taxon>Hyphomicrobiales</taxon>
        <taxon>Enhydrobacter</taxon>
    </lineage>
</organism>
<dbReference type="EMBL" id="FUWJ01000014">
    <property type="protein sequence ID" value="SKA36731.1"/>
    <property type="molecule type" value="Genomic_DNA"/>
</dbReference>
<keyword evidence="2" id="KW-1185">Reference proteome</keyword>
<dbReference type="OrthoDB" id="6974928at2"/>
<dbReference type="RefSeq" id="WP_085937573.1">
    <property type="nucleotide sequence ID" value="NZ_FUWJ01000014.1"/>
</dbReference>
<reference evidence="2" key="1">
    <citation type="submission" date="2017-02" db="EMBL/GenBank/DDBJ databases">
        <authorList>
            <person name="Varghese N."/>
            <person name="Submissions S."/>
        </authorList>
    </citation>
    <scope>NUCLEOTIDE SEQUENCE [LARGE SCALE GENOMIC DNA]</scope>
    <source>
        <strain evidence="2">ATCC 27094</strain>
    </source>
</reference>
<evidence type="ECO:0000313" key="1">
    <source>
        <dbReference type="EMBL" id="SKA36731.1"/>
    </source>
</evidence>
<proteinExistence type="predicted"/>